<dbReference type="EMBL" id="LIAS01000202">
    <property type="protein sequence ID" value="KRO28887.1"/>
    <property type="molecule type" value="Genomic_DNA"/>
</dbReference>
<comment type="similarity">
    <text evidence="6">Belongs to the methyltransferase superfamily. RsmI family.</text>
</comment>
<sequence>MDKDTKGHNEAVSELILAGVPLGNIGDASTRLKAAISSADVVLAEDSRRFSRLCKDLEIDCAAEVLSFFEGNEISRLDEVANHLASGRQVLLVSDAGMPSVSDPGYRAVRMAIDKGFKVSVIPGPSAPLAALAISGLASDSFAFDGFVPRSSGARDQFFEDRAMETRTLIVFEAPHRISESLQSMIKSFGPNRQAAICRELTKTYEEVVRGELTELLSWSESKEMLGEFTIVIAPYDPSEQVVSDQDVVETVSRYEASGITRKEAIALTAKELRIRKRKVFDIMVEQK</sequence>
<comment type="subcellular location">
    <subcellularLocation>
        <location evidence="6">Cytoplasm</location>
    </subcellularLocation>
</comment>
<evidence type="ECO:0000256" key="2">
    <source>
        <dbReference type="ARBA" id="ARBA00022552"/>
    </source>
</evidence>
<dbReference type="PIRSF" id="PIRSF005917">
    <property type="entry name" value="MTase_YraL"/>
    <property type="match status" value="1"/>
</dbReference>
<dbReference type="InterPro" id="IPR000878">
    <property type="entry name" value="4pyrrol_Mease"/>
</dbReference>
<dbReference type="Proteomes" id="UP000053941">
    <property type="component" value="Unassembled WGS sequence"/>
</dbReference>
<proteinExistence type="inferred from homology"/>
<feature type="domain" description="Tetrapyrrole methylase" evidence="7">
    <location>
        <begin position="15"/>
        <end position="216"/>
    </location>
</feature>
<dbReference type="PANTHER" id="PTHR46111:SF1">
    <property type="entry name" value="RIBOSOMAL RNA SMALL SUBUNIT METHYLTRANSFERASE I"/>
    <property type="match status" value="1"/>
</dbReference>
<dbReference type="PROSITE" id="PS01296">
    <property type="entry name" value="RSMI"/>
    <property type="match status" value="1"/>
</dbReference>
<dbReference type="AlphaFoldDB" id="A0A0R2NT92"/>
<gene>
    <name evidence="6" type="primary">rsmI</name>
    <name evidence="8" type="ORF">ABR60_04565</name>
</gene>
<dbReference type="InterPro" id="IPR014777">
    <property type="entry name" value="4pyrrole_Mease_sub1"/>
</dbReference>
<evidence type="ECO:0000256" key="4">
    <source>
        <dbReference type="ARBA" id="ARBA00022679"/>
    </source>
</evidence>
<keyword evidence="3 6" id="KW-0489">Methyltransferase</keyword>
<protein>
    <recommendedName>
        <fullName evidence="6">Ribosomal RNA small subunit methyltransferase I</fullName>
        <ecNumber evidence="6">2.1.1.198</ecNumber>
    </recommendedName>
    <alternativeName>
        <fullName evidence="6">16S rRNA 2'-O-ribose C1402 methyltransferase</fullName>
    </alternativeName>
    <alternativeName>
        <fullName evidence="6">rRNA (cytidine-2'-O-)-methyltransferase RsmI</fullName>
    </alternativeName>
</protein>
<evidence type="ECO:0000256" key="3">
    <source>
        <dbReference type="ARBA" id="ARBA00022603"/>
    </source>
</evidence>
<keyword evidence="4 6" id="KW-0808">Transferase</keyword>
<dbReference type="GO" id="GO:0005737">
    <property type="term" value="C:cytoplasm"/>
    <property type="evidence" value="ECO:0007669"/>
    <property type="project" value="UniProtKB-SubCell"/>
</dbReference>
<dbReference type="InterPro" id="IPR035996">
    <property type="entry name" value="4pyrrol_Methylase_sf"/>
</dbReference>
<keyword evidence="2 6" id="KW-0698">rRNA processing</keyword>
<dbReference type="NCBIfam" id="TIGR00096">
    <property type="entry name" value="16S rRNA (cytidine(1402)-2'-O)-methyltransferase"/>
    <property type="match status" value="1"/>
</dbReference>
<keyword evidence="5 6" id="KW-0949">S-adenosyl-L-methionine</keyword>
<reference evidence="8 9" key="1">
    <citation type="submission" date="2015-10" db="EMBL/GenBank/DDBJ databases">
        <title>Metagenome-Assembled Genomes uncover a global brackish microbiome.</title>
        <authorList>
            <person name="Hugerth L.W."/>
            <person name="Larsson J."/>
            <person name="Alneberg J."/>
            <person name="Lindh M.V."/>
            <person name="Legrand C."/>
            <person name="Pinhassi J."/>
            <person name="Andersson A.F."/>
        </authorList>
    </citation>
    <scope>NUCLEOTIDE SEQUENCE [LARGE SCALE GENOMIC DNA]</scope>
    <source>
        <strain evidence="8">BACL2 MAG-120802-bin41</strain>
    </source>
</reference>
<dbReference type="HAMAP" id="MF_01877">
    <property type="entry name" value="16SrRNA_methyltr_I"/>
    <property type="match status" value="1"/>
</dbReference>
<dbReference type="PANTHER" id="PTHR46111">
    <property type="entry name" value="RIBOSOMAL RNA SMALL SUBUNIT METHYLTRANSFERASE I"/>
    <property type="match status" value="1"/>
</dbReference>
<evidence type="ECO:0000313" key="8">
    <source>
        <dbReference type="EMBL" id="KRO28887.1"/>
    </source>
</evidence>
<dbReference type="CDD" id="cd11648">
    <property type="entry name" value="RsmI"/>
    <property type="match status" value="1"/>
</dbReference>
<comment type="function">
    <text evidence="6">Catalyzes the 2'-O-methylation of the ribose of cytidine 1402 (C1402) in 16S rRNA.</text>
</comment>
<evidence type="ECO:0000313" key="9">
    <source>
        <dbReference type="Proteomes" id="UP000053941"/>
    </source>
</evidence>
<dbReference type="InterPro" id="IPR008189">
    <property type="entry name" value="rRNA_ssu_MeTfrase_I"/>
</dbReference>
<evidence type="ECO:0000259" key="7">
    <source>
        <dbReference type="Pfam" id="PF00590"/>
    </source>
</evidence>
<dbReference type="FunFam" id="3.30.950.10:FF:000002">
    <property type="entry name" value="Ribosomal RNA small subunit methyltransferase I"/>
    <property type="match status" value="1"/>
</dbReference>
<evidence type="ECO:0000256" key="5">
    <source>
        <dbReference type="ARBA" id="ARBA00022691"/>
    </source>
</evidence>
<dbReference type="Gene3D" id="3.40.1010.10">
    <property type="entry name" value="Cobalt-precorrin-4 Transmethylase, Domain 1"/>
    <property type="match status" value="1"/>
</dbReference>
<dbReference type="InterPro" id="IPR018063">
    <property type="entry name" value="SAM_MeTrfase_RsmI_CS"/>
</dbReference>
<organism evidence="8 9">
    <name type="scientific">Actinobacteria bacterium BACL2 MAG-120802-bin41</name>
    <dbReference type="NCBI Taxonomy" id="1655568"/>
    <lineage>
        <taxon>Bacteria</taxon>
        <taxon>Bacillati</taxon>
        <taxon>Actinomycetota</taxon>
        <taxon>Actinomycetes</taxon>
        <taxon>Actinomycetes incertae sedis</taxon>
        <taxon>ac1 cluster</taxon>
    </lineage>
</organism>
<dbReference type="Pfam" id="PF00590">
    <property type="entry name" value="TP_methylase"/>
    <property type="match status" value="1"/>
</dbReference>
<dbReference type="Gene3D" id="3.30.950.10">
    <property type="entry name" value="Methyltransferase, Cobalt-precorrin-4 Transmethylase, Domain 2"/>
    <property type="match status" value="1"/>
</dbReference>
<dbReference type="InterPro" id="IPR014776">
    <property type="entry name" value="4pyrrole_Mease_sub2"/>
</dbReference>
<comment type="caution">
    <text evidence="8">The sequence shown here is derived from an EMBL/GenBank/DDBJ whole genome shotgun (WGS) entry which is preliminary data.</text>
</comment>
<evidence type="ECO:0000256" key="1">
    <source>
        <dbReference type="ARBA" id="ARBA00022490"/>
    </source>
</evidence>
<accession>A0A0R2NT92</accession>
<keyword evidence="1 6" id="KW-0963">Cytoplasm</keyword>
<comment type="catalytic activity">
    <reaction evidence="6">
        <text>cytidine(1402) in 16S rRNA + S-adenosyl-L-methionine = 2'-O-methylcytidine(1402) in 16S rRNA + S-adenosyl-L-homocysteine + H(+)</text>
        <dbReference type="Rhea" id="RHEA:42924"/>
        <dbReference type="Rhea" id="RHEA-COMP:10285"/>
        <dbReference type="Rhea" id="RHEA-COMP:10286"/>
        <dbReference type="ChEBI" id="CHEBI:15378"/>
        <dbReference type="ChEBI" id="CHEBI:57856"/>
        <dbReference type="ChEBI" id="CHEBI:59789"/>
        <dbReference type="ChEBI" id="CHEBI:74495"/>
        <dbReference type="ChEBI" id="CHEBI:82748"/>
        <dbReference type="EC" id="2.1.1.198"/>
    </reaction>
</comment>
<name>A0A0R2NT92_9ACTN</name>
<evidence type="ECO:0000256" key="6">
    <source>
        <dbReference type="HAMAP-Rule" id="MF_01877"/>
    </source>
</evidence>
<dbReference type="EC" id="2.1.1.198" evidence="6"/>
<dbReference type="GO" id="GO:0070677">
    <property type="term" value="F:rRNA (cytosine-2'-O-)-methyltransferase activity"/>
    <property type="evidence" value="ECO:0007669"/>
    <property type="project" value="UniProtKB-UniRule"/>
</dbReference>
<dbReference type="SUPFAM" id="SSF53790">
    <property type="entry name" value="Tetrapyrrole methylase"/>
    <property type="match status" value="1"/>
</dbReference>